<keyword evidence="2" id="KW-1185">Reference proteome</keyword>
<organism evidence="1 2">
    <name type="scientific">Dubosiella muris</name>
    <dbReference type="NCBI Taxonomy" id="3038133"/>
    <lineage>
        <taxon>Bacteria</taxon>
        <taxon>Bacillati</taxon>
        <taxon>Bacillota</taxon>
        <taxon>Erysipelotrichia</taxon>
        <taxon>Erysipelotrichales</taxon>
        <taxon>Erysipelotrichaceae</taxon>
        <taxon>Dubosiella</taxon>
    </lineage>
</organism>
<sequence>MFQLQQLVTESANPASSGLSAMSIAEQIDLMNAENQKAVLCLESQTRQIERVIEKTSEALQGGGRLVYMGAGTSGMIGLMDALECPPTFGVPEGVVIGLLAGKDHAFSNADVEDSRELGKQDLEAIGLNAGDIVIGLAASGRTPYVLGGLAFAQEIGASTAAVVCNPDTPIARLCPDTIEAVAGPEVLTGSTRLKAGTATKLVVNMISTLSMVRLGKVYKNYMVDVQLANEKLIERGVHIVCETTGFSKEKAKETLVAAHGHVKSAVVMGMASCTLPEAERYLAQAGGSIDALLRQKDMR</sequence>
<evidence type="ECO:0000313" key="2">
    <source>
        <dbReference type="Proteomes" id="UP000308836"/>
    </source>
</evidence>
<dbReference type="Proteomes" id="UP000308836">
    <property type="component" value="Unassembled WGS sequence"/>
</dbReference>
<accession>A0AC61R979</accession>
<evidence type="ECO:0000313" key="1">
    <source>
        <dbReference type="EMBL" id="TGY66655.1"/>
    </source>
</evidence>
<proteinExistence type="predicted"/>
<dbReference type="EMBL" id="SRYG01000005">
    <property type="protein sequence ID" value="TGY66655.1"/>
    <property type="molecule type" value="Genomic_DNA"/>
</dbReference>
<dbReference type="EC" id="4.2.1.126" evidence="1"/>
<name>A0AC61R979_9FIRM</name>
<keyword evidence="1" id="KW-0456">Lyase</keyword>
<gene>
    <name evidence="1" type="primary">murQ</name>
    <name evidence="1" type="ORF">E5336_03775</name>
</gene>
<comment type="caution">
    <text evidence="1">The sequence shown here is derived from an EMBL/GenBank/DDBJ whole genome shotgun (WGS) entry which is preliminary data.</text>
</comment>
<reference evidence="1" key="1">
    <citation type="submission" date="2019-04" db="EMBL/GenBank/DDBJ databases">
        <title>Microbes associate with the intestines of laboratory mice.</title>
        <authorList>
            <person name="Navarre W."/>
            <person name="Wong E."/>
            <person name="Huang K."/>
            <person name="Tropini C."/>
            <person name="Ng K."/>
            <person name="Yu B."/>
        </authorList>
    </citation>
    <scope>NUCLEOTIDE SEQUENCE</scope>
    <source>
        <strain evidence="1">NM09_H32</strain>
    </source>
</reference>
<protein>
    <submittedName>
        <fullName evidence="1">N-acetylmuramic acid 6-phosphate etherase</fullName>
        <ecNumber evidence="1">4.2.1.126</ecNumber>
    </submittedName>
</protein>